<comment type="caution">
    <text evidence="1">The sequence shown here is derived from an EMBL/GenBank/DDBJ whole genome shotgun (WGS) entry which is preliminary data.</text>
</comment>
<dbReference type="EMBL" id="CM040990">
    <property type="protein sequence ID" value="MCJ8741393.1"/>
    <property type="molecule type" value="Genomic_DNA"/>
</dbReference>
<name>A0ACC5Z0T6_9TELE</name>
<gene>
    <name evidence="1" type="ORF">PDJAM_G00070200</name>
</gene>
<protein>
    <submittedName>
        <fullName evidence="1">Uncharacterized protein</fullName>
    </submittedName>
</protein>
<evidence type="ECO:0000313" key="1">
    <source>
        <dbReference type="EMBL" id="MCJ8741393.1"/>
    </source>
</evidence>
<proteinExistence type="predicted"/>
<keyword evidence="2" id="KW-1185">Reference proteome</keyword>
<reference evidence="1" key="1">
    <citation type="submission" date="2020-02" db="EMBL/GenBank/DDBJ databases">
        <title>Genome sequencing of the panga catfish, Pangasius djambal.</title>
        <authorList>
            <person name="Wen M."/>
            <person name="Zahm M."/>
            <person name="Roques C."/>
            <person name="Cabau C."/>
            <person name="Klopp C."/>
            <person name="Donnadieu C."/>
            <person name="Jouanno E."/>
            <person name="Avarre J.-C."/>
            <person name="Campet M."/>
            <person name="Ha T."/>
            <person name="Dugue R."/>
            <person name="Lampietro C."/>
            <person name="Louis A."/>
            <person name="Herpin A."/>
            <person name="Echchiki A."/>
            <person name="Berthelot C."/>
            <person name="Parey E."/>
            <person name="Roest-Crollius H."/>
            <person name="Braasch I."/>
            <person name="Postlethwait J.H."/>
            <person name="Bobe J."/>
            <person name="Montfort J."/>
            <person name="Bouchez O."/>
            <person name="Begum T."/>
            <person name="Schartl M."/>
            <person name="Gustiano R."/>
            <person name="Guiguen Y."/>
        </authorList>
    </citation>
    <scope>NUCLEOTIDE SEQUENCE</scope>
    <source>
        <strain evidence="1">Pdj_M5554</strain>
    </source>
</reference>
<evidence type="ECO:0000313" key="2">
    <source>
        <dbReference type="Proteomes" id="UP000830395"/>
    </source>
</evidence>
<sequence length="78" mass="8574">MRAVIMNGEDARRIYKKVDDSVPFARRPRLGGGSGSLQHRATPSRTGKRRGPTTRKDLQMIPLRVSRGRGNPGSSSDV</sequence>
<dbReference type="Proteomes" id="UP000830395">
    <property type="component" value="Chromosome 16"/>
</dbReference>
<organism evidence="1 2">
    <name type="scientific">Pangasius djambal</name>
    <dbReference type="NCBI Taxonomy" id="1691987"/>
    <lineage>
        <taxon>Eukaryota</taxon>
        <taxon>Metazoa</taxon>
        <taxon>Chordata</taxon>
        <taxon>Craniata</taxon>
        <taxon>Vertebrata</taxon>
        <taxon>Euteleostomi</taxon>
        <taxon>Actinopterygii</taxon>
        <taxon>Neopterygii</taxon>
        <taxon>Teleostei</taxon>
        <taxon>Ostariophysi</taxon>
        <taxon>Siluriformes</taxon>
        <taxon>Pangasiidae</taxon>
        <taxon>Pangasius</taxon>
    </lineage>
</organism>
<accession>A0ACC5Z0T6</accession>